<dbReference type="EMBL" id="JAUYVI010000006">
    <property type="protein sequence ID" value="MDQ7250033.1"/>
    <property type="molecule type" value="Genomic_DNA"/>
</dbReference>
<comment type="caution">
    <text evidence="1">The sequence shown here is derived from an EMBL/GenBank/DDBJ whole genome shotgun (WGS) entry which is preliminary data.</text>
</comment>
<dbReference type="Proteomes" id="UP001230156">
    <property type="component" value="Unassembled WGS sequence"/>
</dbReference>
<evidence type="ECO:0000313" key="1">
    <source>
        <dbReference type="EMBL" id="MDQ7250033.1"/>
    </source>
</evidence>
<keyword evidence="2" id="KW-1185">Reference proteome</keyword>
<organism evidence="1 2">
    <name type="scientific">Dongia sedimenti</name>
    <dbReference type="NCBI Taxonomy" id="3064282"/>
    <lineage>
        <taxon>Bacteria</taxon>
        <taxon>Pseudomonadati</taxon>
        <taxon>Pseudomonadota</taxon>
        <taxon>Alphaproteobacteria</taxon>
        <taxon>Rhodospirillales</taxon>
        <taxon>Dongiaceae</taxon>
        <taxon>Dongia</taxon>
    </lineage>
</organism>
<dbReference type="SUPFAM" id="SSF49899">
    <property type="entry name" value="Concanavalin A-like lectins/glucanases"/>
    <property type="match status" value="1"/>
</dbReference>
<proteinExistence type="predicted"/>
<dbReference type="PIRSF" id="PIRSF022704">
    <property type="entry name" value="UCP022704"/>
    <property type="match status" value="1"/>
</dbReference>
<dbReference type="Gene3D" id="2.60.120.200">
    <property type="match status" value="1"/>
</dbReference>
<dbReference type="InterPro" id="IPR015987">
    <property type="entry name" value="UCP022704"/>
</dbReference>
<dbReference type="InterPro" id="IPR013320">
    <property type="entry name" value="ConA-like_dom_sf"/>
</dbReference>
<name>A0ABU0YTP1_9PROT</name>
<dbReference type="PANTHER" id="PTHR35332">
    <property type="entry name" value="REGULATION OF ENOLASE PROTEIN 1"/>
    <property type="match status" value="1"/>
</dbReference>
<accession>A0ABU0YTP1</accession>
<protein>
    <submittedName>
        <fullName evidence="1">DUF1349 domain-containing protein</fullName>
    </submittedName>
</protein>
<evidence type="ECO:0000313" key="2">
    <source>
        <dbReference type="Proteomes" id="UP001230156"/>
    </source>
</evidence>
<dbReference type="InterPro" id="IPR009784">
    <property type="entry name" value="DUF1349"/>
</dbReference>
<sequence length="195" mass="22385">MSDGGFEALRWLNAPLESELSDGALRVKTRNATDFWQRTFYDFRRDTGHFLFREVSGDFTASVRLVGRFEALYDQAGLMLRIDDQHWVKTGVEYTDGERHLSVVVTNQYSDWSVLPYRSAAPEVSIRLTRHGEAIRVQYADPMSGKWLMARLAYLPPRDPVQIGIMCCSPEREGFEVTFRDFMVGPAIDRTLHAD</sequence>
<dbReference type="PANTHER" id="PTHR35332:SF2">
    <property type="entry name" value="REGULATION OF ENOLASE PROTEIN 1"/>
    <property type="match status" value="1"/>
</dbReference>
<dbReference type="RefSeq" id="WP_379958760.1">
    <property type="nucleotide sequence ID" value="NZ_JAUYVI010000006.1"/>
</dbReference>
<dbReference type="Pfam" id="PF07081">
    <property type="entry name" value="DUF1349"/>
    <property type="match status" value="1"/>
</dbReference>
<reference evidence="2" key="1">
    <citation type="submission" date="2023-08" db="EMBL/GenBank/DDBJ databases">
        <title>Rhodospirillaceae gen. nov., a novel taxon isolated from the Yangtze River Yuezi River estuary sludge.</title>
        <authorList>
            <person name="Ruan L."/>
        </authorList>
    </citation>
    <scope>NUCLEOTIDE SEQUENCE [LARGE SCALE GENOMIC DNA]</scope>
    <source>
        <strain evidence="2">R-7</strain>
    </source>
</reference>
<gene>
    <name evidence="1" type="ORF">Q8A70_20250</name>
</gene>